<evidence type="ECO:0000313" key="3">
    <source>
        <dbReference type="Proteomes" id="UP000629371"/>
    </source>
</evidence>
<dbReference type="SMART" id="SM00220">
    <property type="entry name" value="S_TKc"/>
    <property type="match status" value="1"/>
</dbReference>
<accession>A0ABS1MN76</accession>
<name>A0ABS1MN76_9ACTN</name>
<gene>
    <name evidence="2" type="ORF">JK360_07350</name>
</gene>
<dbReference type="EMBL" id="JAERRI010000003">
    <property type="protein sequence ID" value="MBL1089209.1"/>
    <property type="molecule type" value="Genomic_DNA"/>
</dbReference>
<organism evidence="2 3">
    <name type="scientific">Streptomyces siderophoricus</name>
    <dbReference type="NCBI Taxonomy" id="2802281"/>
    <lineage>
        <taxon>Bacteria</taxon>
        <taxon>Bacillati</taxon>
        <taxon>Actinomycetota</taxon>
        <taxon>Actinomycetes</taxon>
        <taxon>Kitasatosporales</taxon>
        <taxon>Streptomycetaceae</taxon>
        <taxon>Streptomyces</taxon>
    </lineage>
</organism>
<dbReference type="GO" id="GO:0016301">
    <property type="term" value="F:kinase activity"/>
    <property type="evidence" value="ECO:0007669"/>
    <property type="project" value="UniProtKB-KW"/>
</dbReference>
<reference evidence="2 3" key="1">
    <citation type="submission" date="2021-01" db="EMBL/GenBank/DDBJ databases">
        <title>WGS of actinomycetes isolated from Thailand.</title>
        <authorList>
            <person name="Thawai C."/>
        </authorList>
    </citation>
    <scope>NUCLEOTIDE SEQUENCE [LARGE SCALE GENOMIC DNA]</scope>
    <source>
        <strain evidence="2 3">CH9-7</strain>
    </source>
</reference>
<keyword evidence="2" id="KW-0808">Transferase</keyword>
<keyword evidence="2" id="KW-0418">Kinase</keyword>
<dbReference type="InterPro" id="IPR011009">
    <property type="entry name" value="Kinase-like_dom_sf"/>
</dbReference>
<evidence type="ECO:0000313" key="2">
    <source>
        <dbReference type="EMBL" id="MBL1089209.1"/>
    </source>
</evidence>
<feature type="domain" description="Protein kinase" evidence="1">
    <location>
        <begin position="1"/>
        <end position="277"/>
    </location>
</feature>
<comment type="caution">
    <text evidence="2">The sequence shown here is derived from an EMBL/GenBank/DDBJ whole genome shotgun (WGS) entry which is preliminary data.</text>
</comment>
<dbReference type="Proteomes" id="UP000629371">
    <property type="component" value="Unassembled WGS sequence"/>
</dbReference>
<sequence>MPGPGPFELPDHVRNVVQPLSKRLVVNRRGSTVWDVRTPAGRFAVKLSHRSQTHAWTALAPAREAAILRQLNGTDDIHCGEWEEGTWSAQPWREGQSLFDVWEPHRDSGGATVPHLAEALSCATALADLHAAGWVHGDVQPNHFVIGPNRTTLIDLALAQGGEVPRNYDFSYRGCLVHYEAPEISRSILESGTAVPTAQADVYALGAAFFLSATGWRHVPYPDDASREEQRRAIVDSPHRPITVRSPLGPLIEQMMSRDPTDRPTTLEVCGALRSSS</sequence>
<evidence type="ECO:0000259" key="1">
    <source>
        <dbReference type="PROSITE" id="PS50011"/>
    </source>
</evidence>
<keyword evidence="3" id="KW-1185">Reference proteome</keyword>
<dbReference type="InterPro" id="IPR000719">
    <property type="entry name" value="Prot_kinase_dom"/>
</dbReference>
<dbReference type="SUPFAM" id="SSF56112">
    <property type="entry name" value="Protein kinase-like (PK-like)"/>
    <property type="match status" value="1"/>
</dbReference>
<protein>
    <submittedName>
        <fullName evidence="2">Protein kinase</fullName>
    </submittedName>
</protein>
<dbReference type="PROSITE" id="PS50011">
    <property type="entry name" value="PROTEIN_KINASE_DOM"/>
    <property type="match status" value="1"/>
</dbReference>
<dbReference type="Gene3D" id="1.10.510.10">
    <property type="entry name" value="Transferase(Phosphotransferase) domain 1"/>
    <property type="match status" value="1"/>
</dbReference>
<proteinExistence type="predicted"/>
<dbReference type="Pfam" id="PF00069">
    <property type="entry name" value="Pkinase"/>
    <property type="match status" value="1"/>
</dbReference>